<feature type="non-terminal residue" evidence="2">
    <location>
        <position position="1"/>
    </location>
</feature>
<dbReference type="EMBL" id="CADCTN010000033">
    <property type="protein sequence ID" value="CAA9220186.1"/>
    <property type="molecule type" value="Genomic_DNA"/>
</dbReference>
<evidence type="ECO:0000256" key="1">
    <source>
        <dbReference type="SAM" id="MobiDB-lite"/>
    </source>
</evidence>
<feature type="compositionally biased region" description="Low complexity" evidence="1">
    <location>
        <begin position="99"/>
        <end position="113"/>
    </location>
</feature>
<name>A0A6J4HDP4_9ACTN</name>
<sequence length="121" mass="12549">VADPQPGERRATALRVVPPRPALPGLGRPAPPVLRAGLPTARLRAALGHREGRPPGRRRPGVAQRAGRAAGPPVPAALRARGRADPADREADQGRTGTPAGRARALHRAAGPAVGQRARRL</sequence>
<protein>
    <submittedName>
        <fullName evidence="2">Uncharacterized protein</fullName>
    </submittedName>
</protein>
<feature type="compositionally biased region" description="Basic and acidic residues" evidence="1">
    <location>
        <begin position="1"/>
        <end position="11"/>
    </location>
</feature>
<evidence type="ECO:0000313" key="2">
    <source>
        <dbReference type="EMBL" id="CAA9220186.1"/>
    </source>
</evidence>
<feature type="region of interest" description="Disordered" evidence="1">
    <location>
        <begin position="1"/>
        <end position="34"/>
    </location>
</feature>
<accession>A0A6J4HDP4</accession>
<proteinExistence type="predicted"/>
<feature type="compositionally biased region" description="Low complexity" evidence="1">
    <location>
        <begin position="61"/>
        <end position="79"/>
    </location>
</feature>
<organism evidence="2">
    <name type="scientific">uncultured Blastococcus sp</name>
    <dbReference type="NCBI Taxonomy" id="217144"/>
    <lineage>
        <taxon>Bacteria</taxon>
        <taxon>Bacillati</taxon>
        <taxon>Actinomycetota</taxon>
        <taxon>Actinomycetes</taxon>
        <taxon>Geodermatophilales</taxon>
        <taxon>Geodermatophilaceae</taxon>
        <taxon>Blastococcus</taxon>
        <taxon>environmental samples</taxon>
    </lineage>
</organism>
<feature type="compositionally biased region" description="Basic and acidic residues" evidence="1">
    <location>
        <begin position="82"/>
        <end position="93"/>
    </location>
</feature>
<gene>
    <name evidence="2" type="ORF">AVDCRST_MAG52-426</name>
</gene>
<feature type="compositionally biased region" description="Low complexity" evidence="1">
    <location>
        <begin position="13"/>
        <end position="28"/>
    </location>
</feature>
<feature type="non-terminal residue" evidence="2">
    <location>
        <position position="121"/>
    </location>
</feature>
<reference evidence="2" key="1">
    <citation type="submission" date="2020-02" db="EMBL/GenBank/DDBJ databases">
        <authorList>
            <person name="Meier V. D."/>
        </authorList>
    </citation>
    <scope>NUCLEOTIDE SEQUENCE</scope>
    <source>
        <strain evidence="2">AVDCRST_MAG52</strain>
    </source>
</reference>
<dbReference type="AlphaFoldDB" id="A0A6J4HDP4"/>
<feature type="region of interest" description="Disordered" evidence="1">
    <location>
        <begin position="46"/>
        <end position="121"/>
    </location>
</feature>